<evidence type="ECO:0000256" key="1">
    <source>
        <dbReference type="SAM" id="MobiDB-lite"/>
    </source>
</evidence>
<organism evidence="2">
    <name type="scientific">marine metagenome</name>
    <dbReference type="NCBI Taxonomy" id="408172"/>
    <lineage>
        <taxon>unclassified sequences</taxon>
        <taxon>metagenomes</taxon>
        <taxon>ecological metagenomes</taxon>
    </lineage>
</organism>
<feature type="region of interest" description="Disordered" evidence="1">
    <location>
        <begin position="1"/>
        <end position="30"/>
    </location>
</feature>
<proteinExistence type="predicted"/>
<gene>
    <name evidence="2" type="ORF">METZ01_LOCUS483070</name>
</gene>
<dbReference type="EMBL" id="UINC01207913">
    <property type="protein sequence ID" value="SVE30216.1"/>
    <property type="molecule type" value="Genomic_DNA"/>
</dbReference>
<reference evidence="2" key="1">
    <citation type="submission" date="2018-05" db="EMBL/GenBank/DDBJ databases">
        <authorList>
            <person name="Lanie J.A."/>
            <person name="Ng W.-L."/>
            <person name="Kazmierczak K.M."/>
            <person name="Andrzejewski T.M."/>
            <person name="Davidsen T.M."/>
            <person name="Wayne K.J."/>
            <person name="Tettelin H."/>
            <person name="Glass J.I."/>
            <person name="Rusch D."/>
            <person name="Podicherti R."/>
            <person name="Tsui H.-C.T."/>
            <person name="Winkler M.E."/>
        </authorList>
    </citation>
    <scope>NUCLEOTIDE SEQUENCE</scope>
</reference>
<evidence type="ECO:0000313" key="2">
    <source>
        <dbReference type="EMBL" id="SVE30216.1"/>
    </source>
</evidence>
<accession>A0A383CCV6</accession>
<feature type="non-terminal residue" evidence="2">
    <location>
        <position position="1"/>
    </location>
</feature>
<feature type="non-terminal residue" evidence="2">
    <location>
        <position position="30"/>
    </location>
</feature>
<protein>
    <submittedName>
        <fullName evidence="2">Uncharacterized protein</fullName>
    </submittedName>
</protein>
<sequence>VLSGNAFEPGDGRLGPGKSYLFFLTPRPSP</sequence>
<dbReference type="AlphaFoldDB" id="A0A383CCV6"/>
<name>A0A383CCV6_9ZZZZ</name>